<feature type="coiled-coil region" evidence="6">
    <location>
        <begin position="288"/>
        <end position="343"/>
    </location>
</feature>
<feature type="non-terminal residue" evidence="10">
    <location>
        <position position="354"/>
    </location>
</feature>
<dbReference type="Pfam" id="PF02518">
    <property type="entry name" value="HATPase_c"/>
    <property type="match status" value="1"/>
</dbReference>
<proteinExistence type="predicted"/>
<dbReference type="GO" id="GO:0009927">
    <property type="term" value="F:histidine phosphotransfer kinase activity"/>
    <property type="evidence" value="ECO:0007669"/>
    <property type="project" value="TreeGrafter"/>
</dbReference>
<evidence type="ECO:0000259" key="9">
    <source>
        <dbReference type="PROSITE" id="PS50110"/>
    </source>
</evidence>
<dbReference type="EC" id="2.7.13.3" evidence="2"/>
<dbReference type="InterPro" id="IPR003594">
    <property type="entry name" value="HATPase_dom"/>
</dbReference>
<protein>
    <recommendedName>
        <fullName evidence="2">histidine kinase</fullName>
        <ecNumber evidence="2">2.7.13.3</ecNumber>
    </recommendedName>
</protein>
<dbReference type="SUPFAM" id="SSF55874">
    <property type="entry name" value="ATPase domain of HSP90 chaperone/DNA topoisomerase II/histidine kinase"/>
    <property type="match status" value="1"/>
</dbReference>
<organism evidence="10 11">
    <name type="scientific">Symbiodinium necroappetens</name>
    <dbReference type="NCBI Taxonomy" id="1628268"/>
    <lineage>
        <taxon>Eukaryota</taxon>
        <taxon>Sar</taxon>
        <taxon>Alveolata</taxon>
        <taxon>Dinophyceae</taxon>
        <taxon>Suessiales</taxon>
        <taxon>Symbiodiniaceae</taxon>
        <taxon>Symbiodinium</taxon>
    </lineage>
</organism>
<keyword evidence="5" id="KW-0597">Phosphoprotein</keyword>
<evidence type="ECO:0000256" key="2">
    <source>
        <dbReference type="ARBA" id="ARBA00012438"/>
    </source>
</evidence>
<dbReference type="CDD" id="cd00156">
    <property type="entry name" value="REC"/>
    <property type="match status" value="1"/>
</dbReference>
<dbReference type="PRINTS" id="PR00344">
    <property type="entry name" value="BCTRLSENSOR"/>
</dbReference>
<evidence type="ECO:0000256" key="7">
    <source>
        <dbReference type="SAM" id="MobiDB-lite"/>
    </source>
</evidence>
<gene>
    <name evidence="10" type="primary">gtcR</name>
    <name evidence="10" type="ORF">SNEC2469_LOCUS10934</name>
</gene>
<dbReference type="SMART" id="SM00448">
    <property type="entry name" value="REC"/>
    <property type="match status" value="1"/>
</dbReference>
<evidence type="ECO:0000259" key="8">
    <source>
        <dbReference type="PROSITE" id="PS50109"/>
    </source>
</evidence>
<reference evidence="10" key="1">
    <citation type="submission" date="2021-02" db="EMBL/GenBank/DDBJ databases">
        <authorList>
            <person name="Dougan E. K."/>
            <person name="Rhodes N."/>
            <person name="Thang M."/>
            <person name="Chan C."/>
        </authorList>
    </citation>
    <scope>NUCLEOTIDE SEQUENCE</scope>
</reference>
<evidence type="ECO:0000256" key="6">
    <source>
        <dbReference type="SAM" id="Coils"/>
    </source>
</evidence>
<evidence type="ECO:0000313" key="11">
    <source>
        <dbReference type="Proteomes" id="UP000601435"/>
    </source>
</evidence>
<dbReference type="InterPro" id="IPR011006">
    <property type="entry name" value="CheY-like_superfamily"/>
</dbReference>
<dbReference type="Gene3D" id="3.40.50.2300">
    <property type="match status" value="1"/>
</dbReference>
<dbReference type="InterPro" id="IPR001789">
    <property type="entry name" value="Sig_transdc_resp-reg_receiver"/>
</dbReference>
<feature type="non-terminal residue" evidence="10">
    <location>
        <position position="1"/>
    </location>
</feature>
<dbReference type="Gene3D" id="3.30.565.10">
    <property type="entry name" value="Histidine kinase-like ATPase, C-terminal domain"/>
    <property type="match status" value="1"/>
</dbReference>
<comment type="catalytic activity">
    <reaction evidence="1">
        <text>ATP + protein L-histidine = ADP + protein N-phospho-L-histidine.</text>
        <dbReference type="EC" id="2.7.13.3"/>
    </reaction>
</comment>
<keyword evidence="11" id="KW-1185">Reference proteome</keyword>
<feature type="compositionally biased region" description="Basic and acidic residues" evidence="7">
    <location>
        <begin position="95"/>
        <end position="110"/>
    </location>
</feature>
<evidence type="ECO:0000256" key="1">
    <source>
        <dbReference type="ARBA" id="ARBA00000085"/>
    </source>
</evidence>
<dbReference type="InterPro" id="IPR036890">
    <property type="entry name" value="HATPase_C_sf"/>
</dbReference>
<sequence length="354" mass="39428">DTSESRQYSGLGLGLSISREVVRKHGGDLVVESEQGVGSTFRVSLPYKMKSQDMDEEEEEENSTLTAETVAVRGGSMSQRSHESQKSGTRRRKKTPDLASKEPETAERHFTARSNNAASECSLETATMSHAFSVTEADGGPTILCVDDDPVHLEVVRSLLNQHAMKVYAAADGEQAVQFLKMRSVQLVMLDVMMPGMSGQRVLRSVRKLYTPEQLPIIIVSAVCRQETVSEFAKLGANDYIMKPFGRAELLEHVQLHLSKATQARASRKARELKGIEELASSSTSTALEEQQTAVHVLAREMERIRSDRDEAVERAQALQKQVEALETELQNKKDTLLSEEQLKFLQTCYTRQQ</sequence>
<name>A0A812QRF4_9DINO</name>
<feature type="domain" description="Response regulatory" evidence="9">
    <location>
        <begin position="142"/>
        <end position="258"/>
    </location>
</feature>
<dbReference type="EMBL" id="CAJNJA010017369">
    <property type="protein sequence ID" value="CAE7399874.1"/>
    <property type="molecule type" value="Genomic_DNA"/>
</dbReference>
<dbReference type="GO" id="GO:0005886">
    <property type="term" value="C:plasma membrane"/>
    <property type="evidence" value="ECO:0007669"/>
    <property type="project" value="TreeGrafter"/>
</dbReference>
<dbReference type="Pfam" id="PF00072">
    <property type="entry name" value="Response_reg"/>
    <property type="match status" value="1"/>
</dbReference>
<dbReference type="InterPro" id="IPR005467">
    <property type="entry name" value="His_kinase_dom"/>
</dbReference>
<feature type="modified residue" description="4-aspartylphosphate" evidence="5">
    <location>
        <position position="191"/>
    </location>
</feature>
<dbReference type="PROSITE" id="PS50110">
    <property type="entry name" value="RESPONSE_REGULATORY"/>
    <property type="match status" value="1"/>
</dbReference>
<dbReference type="PANTHER" id="PTHR43047">
    <property type="entry name" value="TWO-COMPONENT HISTIDINE PROTEIN KINASE"/>
    <property type="match status" value="1"/>
</dbReference>
<dbReference type="OrthoDB" id="427867at2759"/>
<keyword evidence="3" id="KW-0808">Transferase</keyword>
<dbReference type="GO" id="GO:0000155">
    <property type="term" value="F:phosphorelay sensor kinase activity"/>
    <property type="evidence" value="ECO:0007669"/>
    <property type="project" value="TreeGrafter"/>
</dbReference>
<feature type="domain" description="Histidine kinase" evidence="8">
    <location>
        <begin position="1"/>
        <end position="49"/>
    </location>
</feature>
<evidence type="ECO:0000313" key="10">
    <source>
        <dbReference type="EMBL" id="CAE7399874.1"/>
    </source>
</evidence>
<dbReference type="Proteomes" id="UP000601435">
    <property type="component" value="Unassembled WGS sequence"/>
</dbReference>
<feature type="region of interest" description="Disordered" evidence="7">
    <location>
        <begin position="48"/>
        <end position="117"/>
    </location>
</feature>
<evidence type="ECO:0000256" key="4">
    <source>
        <dbReference type="ARBA" id="ARBA00022777"/>
    </source>
</evidence>
<dbReference type="SUPFAM" id="SSF52172">
    <property type="entry name" value="CheY-like"/>
    <property type="match status" value="1"/>
</dbReference>
<comment type="caution">
    <text evidence="10">The sequence shown here is derived from an EMBL/GenBank/DDBJ whole genome shotgun (WGS) entry which is preliminary data.</text>
</comment>
<keyword evidence="6" id="KW-0175">Coiled coil</keyword>
<accession>A0A812QRF4</accession>
<dbReference type="PANTHER" id="PTHR43047:SF72">
    <property type="entry name" value="OSMOSENSING HISTIDINE PROTEIN KINASE SLN1"/>
    <property type="match status" value="1"/>
</dbReference>
<evidence type="ECO:0000256" key="3">
    <source>
        <dbReference type="ARBA" id="ARBA00022679"/>
    </source>
</evidence>
<keyword evidence="4" id="KW-0418">Kinase</keyword>
<dbReference type="AlphaFoldDB" id="A0A812QRF4"/>
<dbReference type="PROSITE" id="PS50109">
    <property type="entry name" value="HIS_KIN"/>
    <property type="match status" value="1"/>
</dbReference>
<evidence type="ECO:0000256" key="5">
    <source>
        <dbReference type="PROSITE-ProRule" id="PRU00169"/>
    </source>
</evidence>
<dbReference type="InterPro" id="IPR004358">
    <property type="entry name" value="Sig_transdc_His_kin-like_C"/>
</dbReference>